<organism evidence="2 3">
    <name type="scientific">Oceanobacillus sojae</name>
    <dbReference type="NCBI Taxonomy" id="582851"/>
    <lineage>
        <taxon>Bacteria</taxon>
        <taxon>Bacillati</taxon>
        <taxon>Bacillota</taxon>
        <taxon>Bacilli</taxon>
        <taxon>Bacillales</taxon>
        <taxon>Bacillaceae</taxon>
        <taxon>Oceanobacillus</taxon>
    </lineage>
</organism>
<keyword evidence="3" id="KW-1185">Reference proteome</keyword>
<evidence type="ECO:0000313" key="3">
    <source>
        <dbReference type="Proteomes" id="UP000321558"/>
    </source>
</evidence>
<evidence type="ECO:0000313" key="2">
    <source>
        <dbReference type="EMBL" id="GEN86381.1"/>
    </source>
</evidence>
<dbReference type="AlphaFoldDB" id="A0A511ZG43"/>
<keyword evidence="1" id="KW-0812">Transmembrane</keyword>
<gene>
    <name evidence="2" type="ORF">OSO01_11200</name>
</gene>
<reference evidence="2 3" key="1">
    <citation type="submission" date="2019-07" db="EMBL/GenBank/DDBJ databases">
        <title>Whole genome shotgun sequence of Oceanobacillus sojae NBRC 105379.</title>
        <authorList>
            <person name="Hosoyama A."/>
            <person name="Uohara A."/>
            <person name="Ohji S."/>
            <person name="Ichikawa N."/>
        </authorList>
    </citation>
    <scope>NUCLEOTIDE SEQUENCE [LARGE SCALE GENOMIC DNA]</scope>
    <source>
        <strain evidence="2 3">NBRC 105379</strain>
    </source>
</reference>
<accession>A0A511ZG43</accession>
<name>A0A511ZG43_9BACI</name>
<keyword evidence="1" id="KW-1133">Transmembrane helix</keyword>
<evidence type="ECO:0000256" key="1">
    <source>
        <dbReference type="SAM" id="Phobius"/>
    </source>
</evidence>
<dbReference type="EMBL" id="BJYM01000004">
    <property type="protein sequence ID" value="GEN86381.1"/>
    <property type="molecule type" value="Genomic_DNA"/>
</dbReference>
<proteinExistence type="predicted"/>
<feature type="transmembrane region" description="Helical" evidence="1">
    <location>
        <begin position="128"/>
        <end position="149"/>
    </location>
</feature>
<sequence>MKLPDIGPDPLPPSMWARSVSRYEPHGLDVLEAHVVAHRMNASEWTKSSALQKIWAFLVGFVPWLASIGGFAALLGDDRAIRLGRMTPRDAGDIPFASVCYAIAALGVVVLLVDWVREGRKQTPGLRLTMTIIFVFGALGIPVAYMLAAREGVDMGLMMLPAYVMMGLAILLFILVQMSPLPEMKVQEIALEDLDEKTVKRLLMLRGRAIDTLVQRGLINSDVADINVLKARPLGRLHIEDDT</sequence>
<feature type="transmembrane region" description="Helical" evidence="1">
    <location>
        <begin position="155"/>
        <end position="176"/>
    </location>
</feature>
<comment type="caution">
    <text evidence="2">The sequence shown here is derived from an EMBL/GenBank/DDBJ whole genome shotgun (WGS) entry which is preliminary data.</text>
</comment>
<dbReference type="Proteomes" id="UP000321558">
    <property type="component" value="Unassembled WGS sequence"/>
</dbReference>
<dbReference type="RefSeq" id="WP_156986112.1">
    <property type="nucleotide sequence ID" value="NZ_BJYM01000004.1"/>
</dbReference>
<keyword evidence="1" id="KW-0472">Membrane</keyword>
<feature type="transmembrane region" description="Helical" evidence="1">
    <location>
        <begin position="94"/>
        <end position="116"/>
    </location>
</feature>
<protein>
    <submittedName>
        <fullName evidence="2">Uncharacterized protein</fullName>
    </submittedName>
</protein>
<feature type="transmembrane region" description="Helical" evidence="1">
    <location>
        <begin position="54"/>
        <end position="74"/>
    </location>
</feature>